<protein>
    <recommendedName>
        <fullName evidence="3">Autotransporter outer membrane beta-barrel domain-containing protein</fullName>
    </recommendedName>
</protein>
<keyword evidence="2" id="KW-1185">Reference proteome</keyword>
<gene>
    <name evidence="1" type="ORF">H6A60_12290</name>
</gene>
<name>A0ABS2DV67_9BURK</name>
<feature type="non-terminal residue" evidence="1">
    <location>
        <position position="1"/>
    </location>
</feature>
<evidence type="ECO:0000313" key="2">
    <source>
        <dbReference type="Proteomes" id="UP000715095"/>
    </source>
</evidence>
<evidence type="ECO:0000313" key="1">
    <source>
        <dbReference type="EMBL" id="MBM6705242.1"/>
    </source>
</evidence>
<evidence type="ECO:0008006" key="3">
    <source>
        <dbReference type="Google" id="ProtNLM"/>
    </source>
</evidence>
<feature type="non-terminal residue" evidence="1">
    <location>
        <position position="177"/>
    </location>
</feature>
<organism evidence="1 2">
    <name type="scientific">Sutterella massiliensis</name>
    <dbReference type="NCBI Taxonomy" id="1816689"/>
    <lineage>
        <taxon>Bacteria</taxon>
        <taxon>Pseudomonadati</taxon>
        <taxon>Pseudomonadota</taxon>
        <taxon>Betaproteobacteria</taxon>
        <taxon>Burkholderiales</taxon>
        <taxon>Sutterellaceae</taxon>
        <taxon>Sutterella</taxon>
    </lineage>
</organism>
<dbReference type="Proteomes" id="UP000715095">
    <property type="component" value="Unassembled WGS sequence"/>
</dbReference>
<sequence length="177" mass="18185">VSGSSGYVSVAETVRTYDENFTYNSESGTLSIGYKVSDLGLLYETGNVGSSNYAEDSRWQGLTITANAAADGTSVFDALIKDGENGSAAGNIVFKGADGKGTITLAGDENTYTGKTWLTENAQVVFETDSGFGNTAALRVDAGSSVDFAGHDQSMGALFALGDDALKSTDGANLAVN</sequence>
<reference evidence="1 2" key="1">
    <citation type="journal article" date="2021" name="Sci. Rep.">
        <title>The distribution of antibiotic resistance genes in chicken gut microbiota commensals.</title>
        <authorList>
            <person name="Juricova H."/>
            <person name="Matiasovicova J."/>
            <person name="Kubasova T."/>
            <person name="Cejkova D."/>
            <person name="Rychlik I."/>
        </authorList>
    </citation>
    <scope>NUCLEOTIDE SEQUENCE [LARGE SCALE GENOMIC DNA]</scope>
    <source>
        <strain evidence="1 2">An829</strain>
    </source>
</reference>
<dbReference type="EMBL" id="JACJJC010000242">
    <property type="protein sequence ID" value="MBM6705242.1"/>
    <property type="molecule type" value="Genomic_DNA"/>
</dbReference>
<comment type="caution">
    <text evidence="1">The sequence shown here is derived from an EMBL/GenBank/DDBJ whole genome shotgun (WGS) entry which is preliminary data.</text>
</comment>
<proteinExistence type="predicted"/>
<accession>A0ABS2DV67</accession>